<keyword evidence="2 4" id="KW-0472">Membrane</keyword>
<feature type="compositionally biased region" description="Low complexity" evidence="3">
    <location>
        <begin position="60"/>
        <end position="73"/>
    </location>
</feature>
<feature type="compositionally biased region" description="Low complexity" evidence="3">
    <location>
        <begin position="39"/>
        <end position="52"/>
    </location>
</feature>
<reference evidence="5 6" key="1">
    <citation type="submission" date="2016-10" db="EMBL/GenBank/DDBJ databases">
        <authorList>
            <person name="de Groot N.N."/>
        </authorList>
    </citation>
    <scope>NUCLEOTIDE SEQUENCE [LARGE SCALE GENOMIC DNA]</scope>
    <source>
        <strain evidence="5 6">CGMCC 4.2023</strain>
    </source>
</reference>
<gene>
    <name evidence="5" type="ORF">SAMN05216223_101398</name>
</gene>
<comment type="subcellular location">
    <subcellularLocation>
        <location evidence="1">Membrane</location>
    </subcellularLocation>
</comment>
<accession>A0A1H5T5G2</accession>
<keyword evidence="6" id="KW-1185">Reference proteome</keyword>
<feature type="region of interest" description="Disordered" evidence="3">
    <location>
        <begin position="1"/>
        <end position="78"/>
    </location>
</feature>
<keyword evidence="4" id="KW-1133">Transmembrane helix</keyword>
<feature type="transmembrane region" description="Helical" evidence="4">
    <location>
        <begin position="92"/>
        <end position="114"/>
    </location>
</feature>
<dbReference type="PANTHER" id="PTHR37042">
    <property type="entry name" value="OUTER MEMBRANE PROTEIN RV1973"/>
    <property type="match status" value="1"/>
</dbReference>
<dbReference type="PANTHER" id="PTHR37042:SF4">
    <property type="entry name" value="OUTER MEMBRANE PROTEIN RV1973"/>
    <property type="match status" value="1"/>
</dbReference>
<dbReference type="GO" id="GO:0016020">
    <property type="term" value="C:membrane"/>
    <property type="evidence" value="ECO:0007669"/>
    <property type="project" value="UniProtKB-SubCell"/>
</dbReference>
<dbReference type="OrthoDB" id="5192320at2"/>
<dbReference type="Proteomes" id="UP000236754">
    <property type="component" value="Unassembled WGS sequence"/>
</dbReference>
<evidence type="ECO:0000256" key="3">
    <source>
        <dbReference type="SAM" id="MobiDB-lite"/>
    </source>
</evidence>
<evidence type="ECO:0000256" key="4">
    <source>
        <dbReference type="SAM" id="Phobius"/>
    </source>
</evidence>
<feature type="compositionally biased region" description="Basic and acidic residues" evidence="3">
    <location>
        <begin position="24"/>
        <end position="38"/>
    </location>
</feature>
<dbReference type="EMBL" id="FNVU01000001">
    <property type="protein sequence ID" value="SEF58019.1"/>
    <property type="molecule type" value="Genomic_DNA"/>
</dbReference>
<evidence type="ECO:0000256" key="2">
    <source>
        <dbReference type="ARBA" id="ARBA00023136"/>
    </source>
</evidence>
<evidence type="ECO:0000313" key="5">
    <source>
        <dbReference type="EMBL" id="SEF58019.1"/>
    </source>
</evidence>
<keyword evidence="4" id="KW-0812">Transmembrane</keyword>
<evidence type="ECO:0000256" key="1">
    <source>
        <dbReference type="ARBA" id="ARBA00004370"/>
    </source>
</evidence>
<proteinExistence type="predicted"/>
<dbReference type="RefSeq" id="WP_103883787.1">
    <property type="nucleotide sequence ID" value="NZ_FNVU01000001.1"/>
</dbReference>
<evidence type="ECO:0000313" key="6">
    <source>
        <dbReference type="Proteomes" id="UP000236754"/>
    </source>
</evidence>
<name>A0A1H5T5G2_9ACTN</name>
<dbReference type="AlphaFoldDB" id="A0A1H5T5G2"/>
<sequence>MSTTRHLINRQRRLAAASAAAGERTVRPVRDRAGDSERAPAATGRTATAVKAPRTRRPVAPRQAAAERATAPAEVKEAAPRRARTLRLPARFPLTVAVLALLTVLLGGFAAWAAGKASALHDDSATGNTALTDNARTAEVKGQIAQDVNSIFSYDYTDTARTDDAAKRVVTGKAVQQYAAMIAQVKAAAPKQKLVLTTTVTDTGVEMIDGDRARVLVFADQGNTSTAKGADAGSAYSAAMFAVDAVRQAGTWKISSIDTFG</sequence>
<protein>
    <submittedName>
        <fullName evidence="5">Mce-associated membrane protein</fullName>
    </submittedName>
</protein>
<organism evidence="5 6">
    <name type="scientific">Actinacidiphila yanglinensis</name>
    <dbReference type="NCBI Taxonomy" id="310779"/>
    <lineage>
        <taxon>Bacteria</taxon>
        <taxon>Bacillati</taxon>
        <taxon>Actinomycetota</taxon>
        <taxon>Actinomycetes</taxon>
        <taxon>Kitasatosporales</taxon>
        <taxon>Streptomycetaceae</taxon>
        <taxon>Actinacidiphila</taxon>
    </lineage>
</organism>